<dbReference type="SMART" id="SM00091">
    <property type="entry name" value="PAS"/>
    <property type="match status" value="2"/>
</dbReference>
<dbReference type="SMART" id="SM00086">
    <property type="entry name" value="PAC"/>
    <property type="match status" value="2"/>
</dbReference>
<evidence type="ECO:0000256" key="3">
    <source>
        <dbReference type="ARBA" id="ARBA00022553"/>
    </source>
</evidence>
<dbReference type="InterPro" id="IPR036890">
    <property type="entry name" value="HATPase_C_sf"/>
</dbReference>
<evidence type="ECO:0000313" key="11">
    <source>
        <dbReference type="EMBL" id="OKH44417.1"/>
    </source>
</evidence>
<feature type="domain" description="PAS" evidence="9">
    <location>
        <begin position="292"/>
        <end position="364"/>
    </location>
</feature>
<dbReference type="EMBL" id="MRCG01000023">
    <property type="protein sequence ID" value="OKH44417.1"/>
    <property type="molecule type" value="Genomic_DNA"/>
</dbReference>
<dbReference type="InterPro" id="IPR000700">
    <property type="entry name" value="PAS-assoc_C"/>
</dbReference>
<dbReference type="Gene3D" id="1.10.287.130">
    <property type="match status" value="1"/>
</dbReference>
<evidence type="ECO:0000256" key="5">
    <source>
        <dbReference type="ARBA" id="ARBA00023012"/>
    </source>
</evidence>
<dbReference type="AlphaFoldDB" id="A0A1U7IZH5"/>
<evidence type="ECO:0000259" key="9">
    <source>
        <dbReference type="PROSITE" id="PS50112"/>
    </source>
</evidence>
<keyword evidence="4" id="KW-0808">Transferase</keyword>
<dbReference type="Pfam" id="PF00072">
    <property type="entry name" value="Response_reg"/>
    <property type="match status" value="1"/>
</dbReference>
<dbReference type="Pfam" id="PF00512">
    <property type="entry name" value="HisKA"/>
    <property type="match status" value="1"/>
</dbReference>
<feature type="domain" description="Histidine kinase" evidence="7">
    <location>
        <begin position="433"/>
        <end position="656"/>
    </location>
</feature>
<dbReference type="SMART" id="SM00387">
    <property type="entry name" value="HATPase_c"/>
    <property type="match status" value="1"/>
</dbReference>
<dbReference type="PROSITE" id="PS50112">
    <property type="entry name" value="PAS"/>
    <property type="match status" value="1"/>
</dbReference>
<evidence type="ECO:0000259" key="10">
    <source>
        <dbReference type="PROSITE" id="PS50113"/>
    </source>
</evidence>
<dbReference type="STRING" id="549789.NIES30_22600"/>
<dbReference type="PROSITE" id="PS50113">
    <property type="entry name" value="PAC"/>
    <property type="match status" value="2"/>
</dbReference>
<gene>
    <name evidence="11" type="ORF">NIES30_22600</name>
</gene>
<dbReference type="PROSITE" id="PS50110">
    <property type="entry name" value="RESPONSE_REGULATORY"/>
    <property type="match status" value="1"/>
</dbReference>
<dbReference type="InterPro" id="IPR035965">
    <property type="entry name" value="PAS-like_dom_sf"/>
</dbReference>
<keyword evidence="4" id="KW-0418">Kinase</keyword>
<dbReference type="Gene3D" id="3.40.50.2300">
    <property type="match status" value="2"/>
</dbReference>
<keyword evidence="3 6" id="KW-0597">Phosphoprotein</keyword>
<evidence type="ECO:0000256" key="6">
    <source>
        <dbReference type="PROSITE-ProRule" id="PRU00169"/>
    </source>
</evidence>
<dbReference type="CDD" id="cd00130">
    <property type="entry name" value="PAS"/>
    <property type="match status" value="2"/>
</dbReference>
<proteinExistence type="predicted"/>
<feature type="domain" description="PAC" evidence="10">
    <location>
        <begin position="368"/>
        <end position="420"/>
    </location>
</feature>
<dbReference type="RefSeq" id="WP_073610718.1">
    <property type="nucleotide sequence ID" value="NZ_MRCG01000023.1"/>
</dbReference>
<dbReference type="InterPro" id="IPR036097">
    <property type="entry name" value="HisK_dim/P_sf"/>
</dbReference>
<dbReference type="SUPFAM" id="SSF55785">
    <property type="entry name" value="PYP-like sensor domain (PAS domain)"/>
    <property type="match status" value="2"/>
</dbReference>
<dbReference type="PROSITE" id="PS50109">
    <property type="entry name" value="HIS_KIN"/>
    <property type="match status" value="1"/>
</dbReference>
<dbReference type="Gene3D" id="3.30.565.10">
    <property type="entry name" value="Histidine kinase-like ATPase, C-terminal domain"/>
    <property type="match status" value="1"/>
</dbReference>
<keyword evidence="5" id="KW-0902">Two-component regulatory system</keyword>
<feature type="domain" description="Response regulatory" evidence="8">
    <location>
        <begin position="683"/>
        <end position="799"/>
    </location>
</feature>
<dbReference type="NCBIfam" id="TIGR00229">
    <property type="entry name" value="sensory_box"/>
    <property type="match status" value="1"/>
</dbReference>
<evidence type="ECO:0000313" key="12">
    <source>
        <dbReference type="Proteomes" id="UP000185557"/>
    </source>
</evidence>
<accession>A0A1U7IZH5</accession>
<dbReference type="Gene3D" id="3.30.450.20">
    <property type="entry name" value="PAS domain"/>
    <property type="match status" value="2"/>
</dbReference>
<reference evidence="11 12" key="1">
    <citation type="submission" date="2016-11" db="EMBL/GenBank/DDBJ databases">
        <title>Draft Genome Sequences of Nine Cyanobacterial Strains from Diverse Habitats.</title>
        <authorList>
            <person name="Zhu T."/>
            <person name="Hou S."/>
            <person name="Lu X."/>
            <person name="Hess W.R."/>
        </authorList>
    </citation>
    <scope>NUCLEOTIDE SEQUENCE [LARGE SCALE GENOMIC DNA]</scope>
    <source>
        <strain evidence="11 12">NIES-30</strain>
    </source>
</reference>
<evidence type="ECO:0000256" key="1">
    <source>
        <dbReference type="ARBA" id="ARBA00000085"/>
    </source>
</evidence>
<evidence type="ECO:0000256" key="2">
    <source>
        <dbReference type="ARBA" id="ARBA00012438"/>
    </source>
</evidence>
<dbReference type="SUPFAM" id="SSF52172">
    <property type="entry name" value="CheY-like"/>
    <property type="match status" value="2"/>
</dbReference>
<keyword evidence="12" id="KW-1185">Reference proteome</keyword>
<feature type="domain" description="PAC" evidence="10">
    <location>
        <begin position="239"/>
        <end position="291"/>
    </location>
</feature>
<dbReference type="InterPro" id="IPR003661">
    <property type="entry name" value="HisK_dim/P_dom"/>
</dbReference>
<dbReference type="SUPFAM" id="SSF47384">
    <property type="entry name" value="Homodimeric domain of signal transducing histidine kinase"/>
    <property type="match status" value="1"/>
</dbReference>
<dbReference type="Gene3D" id="2.10.70.100">
    <property type="match status" value="1"/>
</dbReference>
<dbReference type="PANTHER" id="PTHR43065">
    <property type="entry name" value="SENSOR HISTIDINE KINASE"/>
    <property type="match status" value="1"/>
</dbReference>
<dbReference type="Pfam" id="PF02518">
    <property type="entry name" value="HATPase_c"/>
    <property type="match status" value="1"/>
</dbReference>
<dbReference type="PRINTS" id="PR00344">
    <property type="entry name" value="BCTRLSENSOR"/>
</dbReference>
<dbReference type="InterPro" id="IPR013655">
    <property type="entry name" value="PAS_fold_3"/>
</dbReference>
<evidence type="ECO:0000259" key="8">
    <source>
        <dbReference type="PROSITE" id="PS50110"/>
    </source>
</evidence>
<dbReference type="SMART" id="SM00388">
    <property type="entry name" value="HisKA"/>
    <property type="match status" value="1"/>
</dbReference>
<name>A0A1U7IZH5_9CYAN</name>
<dbReference type="InterPro" id="IPR001610">
    <property type="entry name" value="PAC"/>
</dbReference>
<comment type="caution">
    <text evidence="11">The sequence shown here is derived from an EMBL/GenBank/DDBJ whole genome shotgun (WGS) entry which is preliminary data.</text>
</comment>
<evidence type="ECO:0000256" key="4">
    <source>
        <dbReference type="ARBA" id="ARBA00022777"/>
    </source>
</evidence>
<dbReference type="InterPro" id="IPR001789">
    <property type="entry name" value="Sig_transdc_resp-reg_receiver"/>
</dbReference>
<dbReference type="CDD" id="cd00082">
    <property type="entry name" value="HisKA"/>
    <property type="match status" value="1"/>
</dbReference>
<protein>
    <recommendedName>
        <fullName evidence="2">histidine kinase</fullName>
        <ecNumber evidence="2">2.7.13.3</ecNumber>
    </recommendedName>
</protein>
<dbReference type="EC" id="2.7.13.3" evidence="2"/>
<dbReference type="InterPro" id="IPR003594">
    <property type="entry name" value="HATPase_dom"/>
</dbReference>
<dbReference type="InterPro" id="IPR011006">
    <property type="entry name" value="CheY-like_superfamily"/>
</dbReference>
<comment type="catalytic activity">
    <reaction evidence="1">
        <text>ATP + protein L-histidine = ADP + protein N-phospho-L-histidine.</text>
        <dbReference type="EC" id="2.7.13.3"/>
    </reaction>
</comment>
<dbReference type="PANTHER" id="PTHR43065:SF49">
    <property type="entry name" value="HISTIDINE KINASE"/>
    <property type="match status" value="1"/>
</dbReference>
<evidence type="ECO:0000259" key="7">
    <source>
        <dbReference type="PROSITE" id="PS50109"/>
    </source>
</evidence>
<feature type="modified residue" description="4-aspartylphosphate" evidence="6">
    <location>
        <position position="733"/>
    </location>
</feature>
<dbReference type="InterPro" id="IPR004358">
    <property type="entry name" value="Sig_transdc_His_kin-like_C"/>
</dbReference>
<sequence length="802" mass="88179">MTGPLTRQILWVGEPAAWGRDRPLTDLTIPEEIVALDSVDAALAHLAAGHQVDGIVLNLASSAPVGLGPLGALQALAPDLPVIVLVNPTQATLGLEAVWAGAEDYLVMGQAVAADIKRALDCALARRHRLRSELATGGNTGEQVQLDAERRQNEALLTTCIRQQAMLLTSAELIGNMGSWALDLTTNHLVWSAGTYRLFGLRPEEPIESFERFIERVLPEDRPQLLHNHAHVGTLRGILEVNYRIRRPDGEIRWLADRGNIEVDDEGQPCRQLGTVIDVTAQKTAEATLRASEERFRLVSKATNDAIWDWDLLSDVTWRGEGYKTLFGYGKEDLATSNDWWRDRLHPDDRQRLLASIQTALEGDATIWTEEYRFRCRDGRYAYVKDRGYVMRNAQGQAIRMIGGMLNLTEQKNLEAQLLQSQKMEAIGHLTGGVAHDFNNLLTVILGNAELLVELLDTQPRLRSLADLISSAAQRGADLTQRLLVFARRQILDPKPVDVNQLIAHMDALLRRALGEQIEVRCSYAADLGLALVDASQLESALLNLCLNARDAMDGVGRLTLTTAHTCIISMVDDSQASFYPGDYVMVTVSDNGVGMGPELLSQVFEPFFTTKAKGKGTGLGLSMVYGFVRQSNGYVNIDSEPGVGTTVQLYLPRCRDRPPPALDRRAPDFSAEVDGCPGGSELILLVEDNTLVRDYAQQQLESLGYQVLAAENGPAALELLHQWPAIDLLFTDVIMPGGMNGCDLAAAAHRLRPQLRVLYTSGYTENALIPQGAQEPEILLLAKPYQRAELARHVRQALAKG</sequence>
<organism evidence="11 12">
    <name type="scientific">Phormidium tenue NIES-30</name>
    <dbReference type="NCBI Taxonomy" id="549789"/>
    <lineage>
        <taxon>Bacteria</taxon>
        <taxon>Bacillati</taxon>
        <taxon>Cyanobacteriota</taxon>
        <taxon>Cyanophyceae</taxon>
        <taxon>Oscillatoriophycideae</taxon>
        <taxon>Oscillatoriales</taxon>
        <taxon>Oscillatoriaceae</taxon>
        <taxon>Phormidium</taxon>
    </lineage>
</organism>
<dbReference type="InterPro" id="IPR005467">
    <property type="entry name" value="His_kinase_dom"/>
</dbReference>
<dbReference type="Proteomes" id="UP000185557">
    <property type="component" value="Unassembled WGS sequence"/>
</dbReference>
<dbReference type="Pfam" id="PF08447">
    <property type="entry name" value="PAS_3"/>
    <property type="match status" value="2"/>
</dbReference>
<dbReference type="InterPro" id="IPR000014">
    <property type="entry name" value="PAS"/>
</dbReference>
<dbReference type="SUPFAM" id="SSF55874">
    <property type="entry name" value="ATPase domain of HSP90 chaperone/DNA topoisomerase II/histidine kinase"/>
    <property type="match status" value="1"/>
</dbReference>
<dbReference type="GO" id="GO:0000155">
    <property type="term" value="F:phosphorelay sensor kinase activity"/>
    <property type="evidence" value="ECO:0007669"/>
    <property type="project" value="InterPro"/>
</dbReference>
<dbReference type="SMART" id="SM00448">
    <property type="entry name" value="REC"/>
    <property type="match status" value="1"/>
</dbReference>